<protein>
    <submittedName>
        <fullName evidence="1">Uncharacterized protein</fullName>
    </submittedName>
</protein>
<dbReference type="AlphaFoldDB" id="X1N2K6"/>
<sequence>MARLRYLENARTGKAGTMCTHNNKLFFEDENAYINASASGQLDLVATKVAITGNLTVSGITSFDAIRVAFDQNLLEKFTVGESNDGYDVQFYGTSGSKYWKWTAASNKVAMVGDFDINGNMAITGNVTSISGSLGV</sequence>
<feature type="non-terminal residue" evidence="1">
    <location>
        <position position="136"/>
    </location>
</feature>
<comment type="caution">
    <text evidence="1">The sequence shown here is derived from an EMBL/GenBank/DDBJ whole genome shotgun (WGS) entry which is preliminary data.</text>
</comment>
<proteinExistence type="predicted"/>
<organism evidence="1">
    <name type="scientific">marine sediment metagenome</name>
    <dbReference type="NCBI Taxonomy" id="412755"/>
    <lineage>
        <taxon>unclassified sequences</taxon>
        <taxon>metagenomes</taxon>
        <taxon>ecological metagenomes</taxon>
    </lineage>
</organism>
<reference evidence="1" key="1">
    <citation type="journal article" date="2014" name="Front. Microbiol.">
        <title>High frequency of phylogenetically diverse reductive dehalogenase-homologous genes in deep subseafloor sedimentary metagenomes.</title>
        <authorList>
            <person name="Kawai M."/>
            <person name="Futagami T."/>
            <person name="Toyoda A."/>
            <person name="Takaki Y."/>
            <person name="Nishi S."/>
            <person name="Hori S."/>
            <person name="Arai W."/>
            <person name="Tsubouchi T."/>
            <person name="Morono Y."/>
            <person name="Uchiyama I."/>
            <person name="Ito T."/>
            <person name="Fujiyama A."/>
            <person name="Inagaki F."/>
            <person name="Takami H."/>
        </authorList>
    </citation>
    <scope>NUCLEOTIDE SEQUENCE</scope>
    <source>
        <strain evidence="1">Expedition CK06-06</strain>
    </source>
</reference>
<accession>X1N2K6</accession>
<evidence type="ECO:0000313" key="1">
    <source>
        <dbReference type="EMBL" id="GAI21085.1"/>
    </source>
</evidence>
<gene>
    <name evidence="1" type="ORF">S06H3_25382</name>
</gene>
<dbReference type="EMBL" id="BARV01014609">
    <property type="protein sequence ID" value="GAI21085.1"/>
    <property type="molecule type" value="Genomic_DNA"/>
</dbReference>
<name>X1N2K6_9ZZZZ</name>